<evidence type="ECO:0000259" key="14">
    <source>
        <dbReference type="Pfam" id="PF01292"/>
    </source>
</evidence>
<keyword evidence="7" id="KW-0479">Metal-binding</keyword>
<evidence type="ECO:0000256" key="9">
    <source>
        <dbReference type="ARBA" id="ARBA00022989"/>
    </source>
</evidence>
<dbReference type="RefSeq" id="WP_379758770.1">
    <property type="nucleotide sequence ID" value="NZ_JBHRSQ010000013.1"/>
</dbReference>
<comment type="similarity">
    <text evidence="12">Belongs to the cytochrome b561 family.</text>
</comment>
<evidence type="ECO:0000256" key="10">
    <source>
        <dbReference type="ARBA" id="ARBA00023004"/>
    </source>
</evidence>
<sequence>MSMIESRMSETDRYAYPHRVLHWLVAAVLLFSLASGLVLGFLGFEGATARFGQSGTDLLYTAHKSLGVAMLALMTLRLITRLLFVVPDHEPPLPAFQRVLSSTVHHLLYLALLAQPLLGWAATASGDFPVQFLHWHLPGVIGVNEALSERLFQWHGWLGWAILGLVALHIAGALFHWLIRRDNVMTRMSLF</sequence>
<feature type="domain" description="Cytochrome b561 bacterial/Ni-hydrogenase" evidence="14">
    <location>
        <begin position="13"/>
        <end position="188"/>
    </location>
</feature>
<reference evidence="16" key="1">
    <citation type="journal article" date="2019" name="Int. J. Syst. Evol. Microbiol.">
        <title>The Global Catalogue of Microorganisms (GCM) 10K type strain sequencing project: providing services to taxonomists for standard genome sequencing and annotation.</title>
        <authorList>
            <consortium name="The Broad Institute Genomics Platform"/>
            <consortium name="The Broad Institute Genome Sequencing Center for Infectious Disease"/>
            <person name="Wu L."/>
            <person name="Ma J."/>
        </authorList>
    </citation>
    <scope>NUCLEOTIDE SEQUENCE [LARGE SCALE GENOMIC DNA]</scope>
    <source>
        <strain evidence="16">KCTC 52660</strain>
    </source>
</reference>
<dbReference type="InterPro" id="IPR011577">
    <property type="entry name" value="Cyt_b561_bac/Ni-Hgenase"/>
</dbReference>
<protein>
    <submittedName>
        <fullName evidence="15">Cytochrome b</fullName>
    </submittedName>
</protein>
<feature type="transmembrane region" description="Helical" evidence="13">
    <location>
        <begin position="157"/>
        <end position="179"/>
    </location>
</feature>
<evidence type="ECO:0000256" key="11">
    <source>
        <dbReference type="ARBA" id="ARBA00023136"/>
    </source>
</evidence>
<feature type="transmembrane region" description="Helical" evidence="13">
    <location>
        <begin position="20"/>
        <end position="44"/>
    </location>
</feature>
<keyword evidence="9 13" id="KW-1133">Transmembrane helix</keyword>
<evidence type="ECO:0000256" key="4">
    <source>
        <dbReference type="ARBA" id="ARBA00022475"/>
    </source>
</evidence>
<accession>A0ABV7B6C0</accession>
<evidence type="ECO:0000313" key="15">
    <source>
        <dbReference type="EMBL" id="MFC2992461.1"/>
    </source>
</evidence>
<feature type="transmembrane region" description="Helical" evidence="13">
    <location>
        <begin position="107"/>
        <end position="126"/>
    </location>
</feature>
<evidence type="ECO:0000256" key="2">
    <source>
        <dbReference type="ARBA" id="ARBA00004651"/>
    </source>
</evidence>
<keyword evidence="11 13" id="KW-0472">Membrane</keyword>
<keyword evidence="4" id="KW-1003">Cell membrane</keyword>
<comment type="caution">
    <text evidence="15">The sequence shown here is derived from an EMBL/GenBank/DDBJ whole genome shotgun (WGS) entry which is preliminary data.</text>
</comment>
<keyword evidence="3" id="KW-0813">Transport</keyword>
<organism evidence="15 16">
    <name type="scientific">Halomonas tibetensis</name>
    <dbReference type="NCBI Taxonomy" id="2259590"/>
    <lineage>
        <taxon>Bacteria</taxon>
        <taxon>Pseudomonadati</taxon>
        <taxon>Pseudomonadota</taxon>
        <taxon>Gammaproteobacteria</taxon>
        <taxon>Oceanospirillales</taxon>
        <taxon>Halomonadaceae</taxon>
        <taxon>Halomonas</taxon>
    </lineage>
</organism>
<evidence type="ECO:0000256" key="3">
    <source>
        <dbReference type="ARBA" id="ARBA00022448"/>
    </source>
</evidence>
<evidence type="ECO:0000256" key="12">
    <source>
        <dbReference type="ARBA" id="ARBA00037975"/>
    </source>
</evidence>
<keyword evidence="6 13" id="KW-0812">Transmembrane</keyword>
<gene>
    <name evidence="15" type="ORF">ACFODV_10500</name>
</gene>
<dbReference type="SUPFAM" id="SSF81342">
    <property type="entry name" value="Transmembrane di-heme cytochromes"/>
    <property type="match status" value="1"/>
</dbReference>
<evidence type="ECO:0000256" key="7">
    <source>
        <dbReference type="ARBA" id="ARBA00022723"/>
    </source>
</evidence>
<evidence type="ECO:0000256" key="13">
    <source>
        <dbReference type="SAM" id="Phobius"/>
    </source>
</evidence>
<comment type="subcellular location">
    <subcellularLocation>
        <location evidence="2">Cell membrane</location>
        <topology evidence="2">Multi-pass membrane protein</topology>
    </subcellularLocation>
</comment>
<keyword evidence="16" id="KW-1185">Reference proteome</keyword>
<dbReference type="Gene3D" id="1.20.950.20">
    <property type="entry name" value="Transmembrane di-heme cytochromes, Chain C"/>
    <property type="match status" value="1"/>
</dbReference>
<dbReference type="EMBL" id="JBHRSQ010000013">
    <property type="protein sequence ID" value="MFC2992461.1"/>
    <property type="molecule type" value="Genomic_DNA"/>
</dbReference>
<evidence type="ECO:0000256" key="1">
    <source>
        <dbReference type="ARBA" id="ARBA00001970"/>
    </source>
</evidence>
<dbReference type="Proteomes" id="UP001595386">
    <property type="component" value="Unassembled WGS sequence"/>
</dbReference>
<feature type="transmembrane region" description="Helical" evidence="13">
    <location>
        <begin position="64"/>
        <end position="86"/>
    </location>
</feature>
<dbReference type="PANTHER" id="PTHR30529">
    <property type="entry name" value="CYTOCHROME B561"/>
    <property type="match status" value="1"/>
</dbReference>
<keyword evidence="8" id="KW-0249">Electron transport</keyword>
<dbReference type="PANTHER" id="PTHR30529:SF1">
    <property type="entry name" value="CYTOCHROME B561 HOMOLOG 2"/>
    <property type="match status" value="1"/>
</dbReference>
<dbReference type="InterPro" id="IPR016174">
    <property type="entry name" value="Di-haem_cyt_TM"/>
</dbReference>
<keyword evidence="5" id="KW-0349">Heme</keyword>
<evidence type="ECO:0000313" key="16">
    <source>
        <dbReference type="Proteomes" id="UP001595386"/>
    </source>
</evidence>
<dbReference type="Pfam" id="PF01292">
    <property type="entry name" value="Ni_hydr_CYTB"/>
    <property type="match status" value="1"/>
</dbReference>
<evidence type="ECO:0000256" key="8">
    <source>
        <dbReference type="ARBA" id="ARBA00022982"/>
    </source>
</evidence>
<comment type="cofactor">
    <cofactor evidence="1">
        <name>heme b</name>
        <dbReference type="ChEBI" id="CHEBI:60344"/>
    </cofactor>
</comment>
<dbReference type="InterPro" id="IPR052168">
    <property type="entry name" value="Cytochrome_b561_oxidase"/>
</dbReference>
<evidence type="ECO:0000256" key="5">
    <source>
        <dbReference type="ARBA" id="ARBA00022617"/>
    </source>
</evidence>
<proteinExistence type="inferred from homology"/>
<evidence type="ECO:0000256" key="6">
    <source>
        <dbReference type="ARBA" id="ARBA00022692"/>
    </source>
</evidence>
<name>A0ABV7B6C0_9GAMM</name>
<keyword evidence="10" id="KW-0408">Iron</keyword>